<evidence type="ECO:0000256" key="6">
    <source>
        <dbReference type="ARBA" id="ARBA00023274"/>
    </source>
</evidence>
<name>A0A9Q7ADG9_9BACT</name>
<evidence type="ECO:0000256" key="1">
    <source>
        <dbReference type="ARBA" id="ARBA00003134"/>
    </source>
</evidence>
<comment type="function">
    <text evidence="1 8">Binds directly to 16S ribosomal RNA.</text>
</comment>
<dbReference type="AlphaFoldDB" id="A0A9Q7ADG9"/>
<accession>A0A9Q7ADG9</accession>
<keyword evidence="4 8" id="KW-0694">RNA-binding</keyword>
<keyword evidence="5 8" id="KW-0689">Ribosomal protein</keyword>
<dbReference type="KEGG" id="aram:KAR29_08600"/>
<evidence type="ECO:0000256" key="5">
    <source>
        <dbReference type="ARBA" id="ARBA00022980"/>
    </source>
</evidence>
<keyword evidence="3 8" id="KW-0699">rRNA-binding</keyword>
<dbReference type="PANTHER" id="PTHR33398">
    <property type="entry name" value="30S RIBOSOMAL PROTEIN S20"/>
    <property type="match status" value="1"/>
</dbReference>
<dbReference type="HAMAP" id="MF_00500">
    <property type="entry name" value="Ribosomal_bS20"/>
    <property type="match status" value="1"/>
</dbReference>
<dbReference type="Pfam" id="PF01649">
    <property type="entry name" value="Ribosomal_S20p"/>
    <property type="match status" value="1"/>
</dbReference>
<dbReference type="PANTHER" id="PTHR33398:SF1">
    <property type="entry name" value="SMALL RIBOSOMAL SUBUNIT PROTEIN BS20C"/>
    <property type="match status" value="1"/>
</dbReference>
<gene>
    <name evidence="8" type="primary">rpsT</name>
    <name evidence="9" type="ORF">KAR29_08600</name>
</gene>
<dbReference type="EMBL" id="CP072943">
    <property type="protein sequence ID" value="QTX31429.1"/>
    <property type="molecule type" value="Genomic_DNA"/>
</dbReference>
<dbReference type="Gene3D" id="1.20.58.110">
    <property type="entry name" value="Ribosomal protein S20"/>
    <property type="match status" value="1"/>
</dbReference>
<evidence type="ECO:0000256" key="8">
    <source>
        <dbReference type="HAMAP-Rule" id="MF_00500"/>
    </source>
</evidence>
<keyword evidence="10" id="KW-1185">Reference proteome</keyword>
<evidence type="ECO:0000313" key="10">
    <source>
        <dbReference type="Proteomes" id="UP000671879"/>
    </source>
</evidence>
<dbReference type="FunFam" id="1.20.58.110:FF:000001">
    <property type="entry name" value="30S ribosomal protein S20"/>
    <property type="match status" value="1"/>
</dbReference>
<evidence type="ECO:0000256" key="3">
    <source>
        <dbReference type="ARBA" id="ARBA00022730"/>
    </source>
</evidence>
<evidence type="ECO:0000256" key="4">
    <source>
        <dbReference type="ARBA" id="ARBA00022884"/>
    </source>
</evidence>
<comment type="similarity">
    <text evidence="2 8">Belongs to the bacterial ribosomal protein bS20 family.</text>
</comment>
<dbReference type="GO" id="GO:0006412">
    <property type="term" value="P:translation"/>
    <property type="evidence" value="ECO:0007669"/>
    <property type="project" value="UniProtKB-UniRule"/>
</dbReference>
<reference evidence="10" key="1">
    <citation type="submission" date="2021-04" db="EMBL/GenBank/DDBJ databases">
        <title>A novel Synergistetes isolate from a pyrite-forming mixed culture.</title>
        <authorList>
            <person name="Bunk B."/>
            <person name="Sproer C."/>
            <person name="Spring S."/>
            <person name="Pester M."/>
        </authorList>
    </citation>
    <scope>NUCLEOTIDE SEQUENCE [LARGE SCALE GENOMIC DNA]</scope>
    <source>
        <strain evidence="10">J.5.4.2-T.3.5.2</strain>
    </source>
</reference>
<evidence type="ECO:0000313" key="9">
    <source>
        <dbReference type="EMBL" id="QTX31429.1"/>
    </source>
</evidence>
<sequence>MPNKKSALKRVKTSERNRVYNRFWKTRCKTEAKKVLAAVEAGDYDGAVKRLDDAQSVLDKAQVKGVLHRNTVARRKAGLAARVKGLAPAAQ</sequence>
<dbReference type="GO" id="GO:0015935">
    <property type="term" value="C:small ribosomal subunit"/>
    <property type="evidence" value="ECO:0007669"/>
    <property type="project" value="TreeGrafter"/>
</dbReference>
<dbReference type="RefSeq" id="WP_274372591.1">
    <property type="nucleotide sequence ID" value="NZ_CP072943.1"/>
</dbReference>
<dbReference type="GO" id="GO:0070181">
    <property type="term" value="F:small ribosomal subunit rRNA binding"/>
    <property type="evidence" value="ECO:0007669"/>
    <property type="project" value="TreeGrafter"/>
</dbReference>
<proteinExistence type="inferred from homology"/>
<keyword evidence="6 8" id="KW-0687">Ribonucleoprotein</keyword>
<evidence type="ECO:0000256" key="2">
    <source>
        <dbReference type="ARBA" id="ARBA00007634"/>
    </source>
</evidence>
<dbReference type="Proteomes" id="UP000671879">
    <property type="component" value="Chromosome"/>
</dbReference>
<dbReference type="GO" id="GO:0003735">
    <property type="term" value="F:structural constituent of ribosome"/>
    <property type="evidence" value="ECO:0007669"/>
    <property type="project" value="InterPro"/>
</dbReference>
<protein>
    <recommendedName>
        <fullName evidence="7 8">Small ribosomal subunit protein bS20</fullName>
    </recommendedName>
</protein>
<organism evidence="9 10">
    <name type="scientific">Aminithiophilus ramosus</name>
    <dbReference type="NCBI Taxonomy" id="3029084"/>
    <lineage>
        <taxon>Bacteria</taxon>
        <taxon>Thermotogati</taxon>
        <taxon>Synergistota</taxon>
        <taxon>Synergistia</taxon>
        <taxon>Synergistales</taxon>
        <taxon>Aminithiophilaceae</taxon>
        <taxon>Aminithiophilus</taxon>
    </lineage>
</organism>
<evidence type="ECO:0000256" key="7">
    <source>
        <dbReference type="ARBA" id="ARBA00035136"/>
    </source>
</evidence>
<dbReference type="SUPFAM" id="SSF46992">
    <property type="entry name" value="Ribosomal protein S20"/>
    <property type="match status" value="1"/>
</dbReference>
<dbReference type="NCBIfam" id="TIGR00029">
    <property type="entry name" value="S20"/>
    <property type="match status" value="1"/>
</dbReference>
<dbReference type="InterPro" id="IPR002583">
    <property type="entry name" value="Ribosomal_bS20"/>
</dbReference>
<dbReference type="InterPro" id="IPR036510">
    <property type="entry name" value="Ribosomal_bS20_sf"/>
</dbReference>